<keyword evidence="3" id="KW-0540">Nuclease</keyword>
<dbReference type="Proteomes" id="UP000481861">
    <property type="component" value="Unassembled WGS sequence"/>
</dbReference>
<dbReference type="EMBL" id="JAADJZ010000005">
    <property type="protein sequence ID" value="KAF2874827.1"/>
    <property type="molecule type" value="Genomic_DNA"/>
</dbReference>
<dbReference type="OrthoDB" id="206335at2759"/>
<evidence type="ECO:0000256" key="7">
    <source>
        <dbReference type="SAM" id="MobiDB-lite"/>
    </source>
</evidence>
<feature type="compositionally biased region" description="Basic and acidic residues" evidence="7">
    <location>
        <begin position="148"/>
        <end position="165"/>
    </location>
</feature>
<dbReference type="CDD" id="cd06145">
    <property type="entry name" value="REX1_like"/>
    <property type="match status" value="1"/>
</dbReference>
<feature type="region of interest" description="Disordered" evidence="7">
    <location>
        <begin position="323"/>
        <end position="350"/>
    </location>
</feature>
<proteinExistence type="inferred from homology"/>
<comment type="caution">
    <text evidence="9">The sequence shown here is derived from an EMBL/GenBank/DDBJ whole genome shotgun (WGS) entry which is preliminary data.</text>
</comment>
<reference evidence="9 10" key="1">
    <citation type="submission" date="2020-01" db="EMBL/GenBank/DDBJ databases">
        <authorList>
            <consortium name="DOE Joint Genome Institute"/>
            <person name="Haridas S."/>
            <person name="Albert R."/>
            <person name="Binder M."/>
            <person name="Bloem J."/>
            <person name="Labutti K."/>
            <person name="Salamov A."/>
            <person name="Andreopoulos B."/>
            <person name="Baker S.E."/>
            <person name="Barry K."/>
            <person name="Bills G."/>
            <person name="Bluhm B.H."/>
            <person name="Cannon C."/>
            <person name="Castanera R."/>
            <person name="Culley D.E."/>
            <person name="Daum C."/>
            <person name="Ezra D."/>
            <person name="Gonzalez J.B."/>
            <person name="Henrissat B."/>
            <person name="Kuo A."/>
            <person name="Liang C."/>
            <person name="Lipzen A."/>
            <person name="Lutzoni F."/>
            <person name="Magnuson J."/>
            <person name="Mondo S."/>
            <person name="Nolan M."/>
            <person name="Ohm R."/>
            <person name="Pangilinan J."/>
            <person name="Park H.-J.H."/>
            <person name="Ramirez L."/>
            <person name="Alfaro M."/>
            <person name="Sun H."/>
            <person name="Tritt A."/>
            <person name="Yoshinaga Y."/>
            <person name="Zwiers L.-H.L."/>
            <person name="Turgeon B.G."/>
            <person name="Goodwin S.B."/>
            <person name="Spatafora J.W."/>
            <person name="Crous P.W."/>
            <person name="Grigoriev I.V."/>
        </authorList>
    </citation>
    <scope>NUCLEOTIDE SEQUENCE [LARGE SCALE GENOMIC DNA]</scope>
    <source>
        <strain evidence="9 10">CBS 611.86</strain>
    </source>
</reference>
<evidence type="ECO:0000256" key="4">
    <source>
        <dbReference type="ARBA" id="ARBA00022801"/>
    </source>
</evidence>
<dbReference type="InterPro" id="IPR013520">
    <property type="entry name" value="Ribonucl_H"/>
</dbReference>
<dbReference type="InterPro" id="IPR036397">
    <property type="entry name" value="RNaseH_sf"/>
</dbReference>
<dbReference type="FunFam" id="3.30.420.10:FF:000019">
    <property type="entry name" value="RNA exonuclease NEF-sp"/>
    <property type="match status" value="1"/>
</dbReference>
<dbReference type="GO" id="GO:0004527">
    <property type="term" value="F:exonuclease activity"/>
    <property type="evidence" value="ECO:0007669"/>
    <property type="project" value="UniProtKB-KW"/>
</dbReference>
<keyword evidence="10" id="KW-1185">Reference proteome</keyword>
<dbReference type="SMART" id="SM00479">
    <property type="entry name" value="EXOIII"/>
    <property type="match status" value="1"/>
</dbReference>
<dbReference type="AlphaFoldDB" id="A0A7C8IK56"/>
<dbReference type="SUPFAM" id="SSF53098">
    <property type="entry name" value="Ribonuclease H-like"/>
    <property type="match status" value="1"/>
</dbReference>
<evidence type="ECO:0000256" key="5">
    <source>
        <dbReference type="ARBA" id="ARBA00022839"/>
    </source>
</evidence>
<keyword evidence="6" id="KW-0539">Nucleus</keyword>
<name>A0A7C8IK56_9PLEO</name>
<dbReference type="PANTHER" id="PTHR12801">
    <property type="entry name" value="RNA EXONUCLEASE REXO1 / RECO3 FAMILY MEMBER-RELATED"/>
    <property type="match status" value="1"/>
</dbReference>
<organism evidence="9 10">
    <name type="scientific">Massariosphaeria phaeospora</name>
    <dbReference type="NCBI Taxonomy" id="100035"/>
    <lineage>
        <taxon>Eukaryota</taxon>
        <taxon>Fungi</taxon>
        <taxon>Dikarya</taxon>
        <taxon>Ascomycota</taxon>
        <taxon>Pezizomycotina</taxon>
        <taxon>Dothideomycetes</taxon>
        <taxon>Pleosporomycetidae</taxon>
        <taxon>Pleosporales</taxon>
        <taxon>Pleosporales incertae sedis</taxon>
        <taxon>Massariosphaeria</taxon>
    </lineage>
</organism>
<evidence type="ECO:0000256" key="2">
    <source>
        <dbReference type="ARBA" id="ARBA00006357"/>
    </source>
</evidence>
<evidence type="ECO:0000256" key="6">
    <source>
        <dbReference type="ARBA" id="ARBA00023242"/>
    </source>
</evidence>
<dbReference type="GO" id="GO:0003676">
    <property type="term" value="F:nucleic acid binding"/>
    <property type="evidence" value="ECO:0007669"/>
    <property type="project" value="InterPro"/>
</dbReference>
<protein>
    <recommendedName>
        <fullName evidence="8">Exonuclease domain-containing protein</fullName>
    </recommendedName>
</protein>
<evidence type="ECO:0000313" key="10">
    <source>
        <dbReference type="Proteomes" id="UP000481861"/>
    </source>
</evidence>
<dbReference type="InterPro" id="IPR047021">
    <property type="entry name" value="REXO1/3/4-like"/>
</dbReference>
<comment type="subcellular location">
    <subcellularLocation>
        <location evidence="1">Nucleus</location>
    </subcellularLocation>
</comment>
<dbReference type="GO" id="GO:0005634">
    <property type="term" value="C:nucleus"/>
    <property type="evidence" value="ECO:0007669"/>
    <property type="project" value="UniProtKB-SubCell"/>
</dbReference>
<dbReference type="Gene3D" id="3.30.420.10">
    <property type="entry name" value="Ribonuclease H-like superfamily/Ribonuclease H"/>
    <property type="match status" value="1"/>
</dbReference>
<feature type="domain" description="Exonuclease" evidence="8">
    <location>
        <begin position="432"/>
        <end position="592"/>
    </location>
</feature>
<keyword evidence="5" id="KW-0269">Exonuclease</keyword>
<gene>
    <name evidence="9" type="ORF">BDV95DRAFT_485908</name>
</gene>
<feature type="compositionally biased region" description="Polar residues" evidence="7">
    <location>
        <begin position="79"/>
        <end position="112"/>
    </location>
</feature>
<keyword evidence="4" id="KW-0378">Hydrolase</keyword>
<evidence type="ECO:0000313" key="9">
    <source>
        <dbReference type="EMBL" id="KAF2874827.1"/>
    </source>
</evidence>
<dbReference type="Pfam" id="PF00929">
    <property type="entry name" value="RNase_T"/>
    <property type="match status" value="1"/>
</dbReference>
<dbReference type="InterPro" id="IPR034922">
    <property type="entry name" value="REX1-like_exo"/>
</dbReference>
<comment type="similarity">
    <text evidence="2">Belongs to the REXO1/REXO3 family.</text>
</comment>
<dbReference type="InterPro" id="IPR012337">
    <property type="entry name" value="RNaseH-like_sf"/>
</dbReference>
<accession>A0A7C8IK56</accession>
<evidence type="ECO:0000256" key="3">
    <source>
        <dbReference type="ARBA" id="ARBA00022722"/>
    </source>
</evidence>
<evidence type="ECO:0000256" key="1">
    <source>
        <dbReference type="ARBA" id="ARBA00004123"/>
    </source>
</evidence>
<dbReference type="PANTHER" id="PTHR12801:SF115">
    <property type="entry name" value="FI18136P1-RELATED"/>
    <property type="match status" value="1"/>
</dbReference>
<evidence type="ECO:0000259" key="8">
    <source>
        <dbReference type="SMART" id="SM00479"/>
    </source>
</evidence>
<sequence length="815" mass="90177">MTKRKRPSDEDQAESADYGVGATLAALRGNEDTTDTAVAGSGDDGGWTTVVNSRKKRRQRDSHKERKDSSSTSSKASGRPQSESQGEADTQGNGKQKPSTSHHASHSPNPFSENPADGKRDAPPTNPFSANNKGAERERSKSAQNTSSDRKREKEERGKERKLDRNYPVIEHSHHARLNYHVKISDLQSLVLYILVEGNAPQWVSVQNRGAIRHVVMLLVPGLESGMFNGKLSLDSHESAQNEGSVEAIVGTAIDNVESDPPKRLTISPDDYYPVSLKSDRMPEALQKLSGIFRNIWPIKTPGDHNSNQYRKVHSPVDTMLTSQIPKSKDEKQMKKSSSHKGPVPQDTKHWENKRTPVTEFLATLVEQQENEYVIHPTWFTTPEAKDAALQGRKAARTTVDDGWVDTNITSLEEGDVPESEIEQGSVTAGKKVLAIDCEMCKSENDELVLTRISVLDWDGSVVIDRLVKPDVTIKDYLTRWSGITPTMLQDVTTTLADIQKELLEIITPRTILVGHSLNSDLNALKLTHPFIIDTGIIYPHARGPPYKQSLKWLAQKFLSLEIQKGAEGHDSIDDAQVCLDLLKQKCERGPKWGTSETNAESIFKRLGRAIRPKSSNSPRAGAVVDWGDLTRGHGAQAQVTIGCKSDAEVVEGIDRAVNGFAQGKDGATEKVDFVWGRLRELELARGWWEAPKLSNGTEAIRQAALERLGLATSRGEDEEVDVTGAKLGEAVSRTVEHIAQVYESLPRCTAFIVYSGTGDPREVRRLQAMYQQHKREYATKNWDNLSVKWTDTEVQALSQACQSARDGVGFVVVK</sequence>
<feature type="region of interest" description="Disordered" evidence="7">
    <location>
        <begin position="1"/>
        <end position="167"/>
    </location>
</feature>